<evidence type="ECO:0000313" key="1">
    <source>
        <dbReference type="EMBL" id="CAG4972779.1"/>
    </source>
</evidence>
<dbReference type="OrthoDB" id="48317at2759"/>
<dbReference type="Proteomes" id="UP000691718">
    <property type="component" value="Unassembled WGS sequence"/>
</dbReference>
<evidence type="ECO:0000313" key="2">
    <source>
        <dbReference type="Proteomes" id="UP000691718"/>
    </source>
</evidence>
<dbReference type="PANTHER" id="PTHR11695">
    <property type="entry name" value="ALCOHOL DEHYDROGENASE RELATED"/>
    <property type="match status" value="1"/>
</dbReference>
<dbReference type="PANTHER" id="PTHR11695:SF294">
    <property type="entry name" value="RETICULON-4-INTERACTING PROTEIN 1, MITOCHONDRIAL"/>
    <property type="match status" value="1"/>
</dbReference>
<proteinExistence type="predicted"/>
<keyword evidence="2" id="KW-1185">Reference proteome</keyword>
<reference evidence="1" key="1">
    <citation type="submission" date="2021-04" db="EMBL/GenBank/DDBJ databases">
        <authorList>
            <person name="Tunstrom K."/>
        </authorList>
    </citation>
    <scope>NUCLEOTIDE SEQUENCE</scope>
</reference>
<dbReference type="GO" id="GO:0005739">
    <property type="term" value="C:mitochondrion"/>
    <property type="evidence" value="ECO:0007669"/>
    <property type="project" value="TreeGrafter"/>
</dbReference>
<organism evidence="1 2">
    <name type="scientific">Parnassius apollo</name>
    <name type="common">Apollo butterfly</name>
    <name type="synonym">Papilio apollo</name>
    <dbReference type="NCBI Taxonomy" id="110799"/>
    <lineage>
        <taxon>Eukaryota</taxon>
        <taxon>Metazoa</taxon>
        <taxon>Ecdysozoa</taxon>
        <taxon>Arthropoda</taxon>
        <taxon>Hexapoda</taxon>
        <taxon>Insecta</taxon>
        <taxon>Pterygota</taxon>
        <taxon>Neoptera</taxon>
        <taxon>Endopterygota</taxon>
        <taxon>Lepidoptera</taxon>
        <taxon>Glossata</taxon>
        <taxon>Ditrysia</taxon>
        <taxon>Papilionoidea</taxon>
        <taxon>Papilionidae</taxon>
        <taxon>Parnassiinae</taxon>
        <taxon>Parnassini</taxon>
        <taxon>Parnassius</taxon>
        <taxon>Parnassius</taxon>
    </lineage>
</organism>
<comment type="caution">
    <text evidence="1">The sequence shown here is derived from an EMBL/GenBank/DDBJ whole genome shotgun (WGS) entry which is preliminary data.</text>
</comment>
<accession>A0A8S3WPC5</accession>
<protein>
    <submittedName>
        <fullName evidence="1">(apollo) hypothetical protein</fullName>
    </submittedName>
</protein>
<gene>
    <name evidence="1" type="ORF">PAPOLLO_LOCUS8652</name>
</gene>
<dbReference type="AlphaFoldDB" id="A0A8S3WPC5"/>
<dbReference type="Pfam" id="PF13602">
    <property type="entry name" value="ADH_zinc_N_2"/>
    <property type="match status" value="1"/>
</dbReference>
<dbReference type="EMBL" id="CAJQZP010000620">
    <property type="protein sequence ID" value="CAG4972779.1"/>
    <property type="molecule type" value="Genomic_DNA"/>
</dbReference>
<dbReference type="InterPro" id="IPR050700">
    <property type="entry name" value="YIM1/Zinc_Alcohol_DH_Fams"/>
</dbReference>
<name>A0A8S3WPC5_PARAO</name>
<sequence>MQVVARNIGERGADVSERRGGGRRAVRGAVGVRGAARGRPAAAPAPSRSARSARVLLLGLGGVGHAALQLLVYSGAQVVVGCSGDLCPRAMSMGASVAFDRHAADYDRLLEESGPYEAILDCAGLGGAEAGARRWRFARYVTLSAPLLRATDASGPLPGAARALAALAQQIAAAHAAGVVTAGSVAPVRWAFFSPDAQDLQLLRKLADAGKFKVEVERVFPWWAGAEAYEHAATHSARGKLVLDFTATPAPPATPPPAGTDRT</sequence>